<comment type="similarity">
    <text evidence="2">Belongs to the TMEM144 family.</text>
</comment>
<dbReference type="AlphaFoldDB" id="A0A9R0AEV9"/>
<proteinExistence type="inferred from homology"/>
<evidence type="ECO:0000256" key="5">
    <source>
        <dbReference type="ARBA" id="ARBA00023136"/>
    </source>
</evidence>
<dbReference type="InterPro" id="IPR010651">
    <property type="entry name" value="Sugar_transport"/>
</dbReference>
<dbReference type="OrthoDB" id="426527at2759"/>
<feature type="transmembrane region" description="Helical" evidence="6">
    <location>
        <begin position="48"/>
        <end position="66"/>
    </location>
</feature>
<evidence type="ECO:0000256" key="1">
    <source>
        <dbReference type="ARBA" id="ARBA00004141"/>
    </source>
</evidence>
<evidence type="ECO:0000256" key="4">
    <source>
        <dbReference type="ARBA" id="ARBA00022989"/>
    </source>
</evidence>
<dbReference type="RefSeq" id="XP_042594246.1">
    <property type="nucleotide sequence ID" value="XM_042738312.1"/>
</dbReference>
<dbReference type="PANTHER" id="PTHR16119:SF17">
    <property type="entry name" value="TRANSMEMBRANE PROTEIN 144"/>
    <property type="match status" value="1"/>
</dbReference>
<sequence>MWGSATYAWLMANYYLSAVITFPIINAGYGLVAALWGSVVFKEVKGNWELAALCFGYLCCSGWLPVNPLFKDLSLYVMLPQDGNGGSGFKPNLHKASAVAL</sequence>
<comment type="subcellular location">
    <subcellularLocation>
        <location evidence="1">Membrane</location>
        <topology evidence="1">Multi-pass membrane protein</topology>
    </subcellularLocation>
</comment>
<dbReference type="Proteomes" id="UP001155660">
    <property type="component" value="Chromosome B14"/>
</dbReference>
<dbReference type="GO" id="GO:0016020">
    <property type="term" value="C:membrane"/>
    <property type="evidence" value="ECO:0007669"/>
    <property type="project" value="UniProtKB-SubCell"/>
</dbReference>
<dbReference type="GO" id="GO:0015144">
    <property type="term" value="F:carbohydrate transmembrane transporter activity"/>
    <property type="evidence" value="ECO:0007669"/>
    <property type="project" value="InterPro"/>
</dbReference>
<gene>
    <name evidence="7" type="primary">LOC122139633</name>
</gene>
<dbReference type="InterPro" id="IPR012435">
    <property type="entry name" value="TMEM144"/>
</dbReference>
<keyword evidence="3 6" id="KW-0812">Transmembrane</keyword>
<keyword evidence="4 6" id="KW-1133">Transmembrane helix</keyword>
<accession>A0A9R0AEV9</accession>
<evidence type="ECO:0000256" key="3">
    <source>
        <dbReference type="ARBA" id="ARBA00022692"/>
    </source>
</evidence>
<organism evidence="7">
    <name type="scientific">Cyprinus carpio</name>
    <name type="common">Common carp</name>
    <dbReference type="NCBI Taxonomy" id="7962"/>
    <lineage>
        <taxon>Eukaryota</taxon>
        <taxon>Metazoa</taxon>
        <taxon>Chordata</taxon>
        <taxon>Craniata</taxon>
        <taxon>Vertebrata</taxon>
        <taxon>Euteleostomi</taxon>
        <taxon>Actinopterygii</taxon>
        <taxon>Neopterygii</taxon>
        <taxon>Teleostei</taxon>
        <taxon>Ostariophysi</taxon>
        <taxon>Cypriniformes</taxon>
        <taxon>Cyprinidae</taxon>
        <taxon>Cyprininae</taxon>
        <taxon>Cyprinus</taxon>
    </lineage>
</organism>
<name>A0A9R0AEV9_CYPCA</name>
<protein>
    <submittedName>
        <fullName evidence="7">Transmembrane protein 144-like</fullName>
    </submittedName>
</protein>
<dbReference type="GeneID" id="122139633"/>
<dbReference type="Pfam" id="PF07857">
    <property type="entry name" value="TMEM144"/>
    <property type="match status" value="1"/>
</dbReference>
<dbReference type="KEGG" id="ccar:122139633"/>
<feature type="transmembrane region" description="Helical" evidence="6">
    <location>
        <begin position="12"/>
        <end position="36"/>
    </location>
</feature>
<evidence type="ECO:0000256" key="2">
    <source>
        <dbReference type="ARBA" id="ARBA00005731"/>
    </source>
</evidence>
<evidence type="ECO:0000313" key="7">
    <source>
        <dbReference type="RefSeq" id="XP_042594246.1"/>
    </source>
</evidence>
<keyword evidence="5 6" id="KW-0472">Membrane</keyword>
<reference evidence="7" key="1">
    <citation type="submission" date="2025-08" db="UniProtKB">
        <authorList>
            <consortium name="RefSeq"/>
        </authorList>
    </citation>
    <scope>IDENTIFICATION</scope>
    <source>
        <tissue evidence="7">Muscle</tissue>
    </source>
</reference>
<evidence type="ECO:0000256" key="6">
    <source>
        <dbReference type="SAM" id="Phobius"/>
    </source>
</evidence>
<dbReference type="PANTHER" id="PTHR16119">
    <property type="entry name" value="TRANSMEMBRANE PROTEIN 144"/>
    <property type="match status" value="1"/>
</dbReference>